<dbReference type="OrthoDB" id="10429609at2759"/>
<name>A0A167J7Z5_CALVF</name>
<evidence type="ECO:0000313" key="3">
    <source>
        <dbReference type="Proteomes" id="UP000076738"/>
    </source>
</evidence>
<evidence type="ECO:0000256" key="1">
    <source>
        <dbReference type="SAM" id="MobiDB-lite"/>
    </source>
</evidence>
<gene>
    <name evidence="2" type="ORF">CALVIDRAFT_540055</name>
</gene>
<sequence length="82" mass="8965">MSFGDVSSTELESLFADMEISPFSASISRSFRWVASGLSTMAKVEYNMIHTMRRSVSHSSLKSTSPSSSIPVIVGTSTQREQ</sequence>
<organism evidence="2 3">
    <name type="scientific">Calocera viscosa (strain TUFC12733)</name>
    <dbReference type="NCBI Taxonomy" id="1330018"/>
    <lineage>
        <taxon>Eukaryota</taxon>
        <taxon>Fungi</taxon>
        <taxon>Dikarya</taxon>
        <taxon>Basidiomycota</taxon>
        <taxon>Agaricomycotina</taxon>
        <taxon>Dacrymycetes</taxon>
        <taxon>Dacrymycetales</taxon>
        <taxon>Dacrymycetaceae</taxon>
        <taxon>Calocera</taxon>
    </lineage>
</organism>
<protein>
    <submittedName>
        <fullName evidence="2">Uncharacterized protein</fullName>
    </submittedName>
</protein>
<dbReference type="AlphaFoldDB" id="A0A167J7Z5"/>
<dbReference type="EMBL" id="KV417302">
    <property type="protein sequence ID" value="KZO93327.1"/>
    <property type="molecule type" value="Genomic_DNA"/>
</dbReference>
<accession>A0A167J7Z5</accession>
<feature type="region of interest" description="Disordered" evidence="1">
    <location>
        <begin position="57"/>
        <end position="82"/>
    </location>
</feature>
<reference evidence="2 3" key="1">
    <citation type="journal article" date="2016" name="Mol. Biol. Evol.">
        <title>Comparative Genomics of Early-Diverging Mushroom-Forming Fungi Provides Insights into the Origins of Lignocellulose Decay Capabilities.</title>
        <authorList>
            <person name="Nagy L.G."/>
            <person name="Riley R."/>
            <person name="Tritt A."/>
            <person name="Adam C."/>
            <person name="Daum C."/>
            <person name="Floudas D."/>
            <person name="Sun H."/>
            <person name="Yadav J.S."/>
            <person name="Pangilinan J."/>
            <person name="Larsson K.H."/>
            <person name="Matsuura K."/>
            <person name="Barry K."/>
            <person name="Labutti K."/>
            <person name="Kuo R."/>
            <person name="Ohm R.A."/>
            <person name="Bhattacharya S.S."/>
            <person name="Shirouzu T."/>
            <person name="Yoshinaga Y."/>
            <person name="Martin F.M."/>
            <person name="Grigoriev I.V."/>
            <person name="Hibbett D.S."/>
        </authorList>
    </citation>
    <scope>NUCLEOTIDE SEQUENCE [LARGE SCALE GENOMIC DNA]</scope>
    <source>
        <strain evidence="2 3">TUFC12733</strain>
    </source>
</reference>
<keyword evidence="3" id="KW-1185">Reference proteome</keyword>
<evidence type="ECO:0000313" key="2">
    <source>
        <dbReference type="EMBL" id="KZO93327.1"/>
    </source>
</evidence>
<dbReference type="Proteomes" id="UP000076738">
    <property type="component" value="Unassembled WGS sequence"/>
</dbReference>
<proteinExistence type="predicted"/>